<proteinExistence type="predicted"/>
<keyword evidence="1" id="KW-0812">Transmembrane</keyword>
<protein>
    <submittedName>
        <fullName evidence="2">Uncharacterized protein</fullName>
    </submittedName>
</protein>
<evidence type="ECO:0000313" key="2">
    <source>
        <dbReference type="EMBL" id="SPF56587.1"/>
    </source>
</evidence>
<evidence type="ECO:0000256" key="1">
    <source>
        <dbReference type="SAM" id="Phobius"/>
    </source>
</evidence>
<dbReference type="AlphaFoldDB" id="A0A2U3LX99"/>
<dbReference type="Proteomes" id="UP000238916">
    <property type="component" value="Unassembled WGS sequence"/>
</dbReference>
<organism evidence="2 3">
    <name type="scientific">Candidatus Desulfosporosinus infrequens</name>
    <dbReference type="NCBI Taxonomy" id="2043169"/>
    <lineage>
        <taxon>Bacteria</taxon>
        <taxon>Bacillati</taxon>
        <taxon>Bacillota</taxon>
        <taxon>Clostridia</taxon>
        <taxon>Eubacteriales</taxon>
        <taxon>Desulfitobacteriaceae</taxon>
        <taxon>Desulfosporosinus</taxon>
    </lineage>
</organism>
<name>A0A2U3LX99_9FIRM</name>
<feature type="transmembrane region" description="Helical" evidence="1">
    <location>
        <begin position="25"/>
        <end position="44"/>
    </location>
</feature>
<sequence>MTLKQMEETVVSLSESYVSLRQEHIVLRGAFTFYVIVAVEIRDLRRQRARVNRKIYAWF</sequence>
<keyword evidence="1" id="KW-1133">Transmembrane helix</keyword>
<keyword evidence="1" id="KW-0472">Membrane</keyword>
<accession>A0A2U3LX99</accession>
<evidence type="ECO:0000313" key="3">
    <source>
        <dbReference type="Proteomes" id="UP000238916"/>
    </source>
</evidence>
<reference evidence="3" key="1">
    <citation type="submission" date="2018-02" db="EMBL/GenBank/DDBJ databases">
        <authorList>
            <person name="Hausmann B."/>
        </authorList>
    </citation>
    <scope>NUCLEOTIDE SEQUENCE [LARGE SCALE GENOMIC DNA]</scope>
    <source>
        <strain evidence="3">Peat soil MAG SbF1</strain>
    </source>
</reference>
<gene>
    <name evidence="2" type="ORF">SBF1_930002</name>
</gene>
<dbReference type="EMBL" id="OMOF01000923">
    <property type="protein sequence ID" value="SPF56587.1"/>
    <property type="molecule type" value="Genomic_DNA"/>
</dbReference>